<comment type="similarity">
    <text evidence="5 11">Belongs to the purine/pyrimidine phosphoribosyltransferase family.</text>
</comment>
<dbReference type="PANTHER" id="PTHR32315">
    <property type="entry name" value="ADENINE PHOSPHORIBOSYLTRANSFERASE"/>
    <property type="match status" value="1"/>
</dbReference>
<dbReference type="InterPro" id="IPR029057">
    <property type="entry name" value="PRTase-like"/>
</dbReference>
<comment type="caution">
    <text evidence="13">The sequence shown here is derived from an EMBL/GenBank/DDBJ whole genome shotgun (WGS) entry which is preliminary data.</text>
</comment>
<evidence type="ECO:0000256" key="6">
    <source>
        <dbReference type="ARBA" id="ARBA00011893"/>
    </source>
</evidence>
<keyword evidence="14" id="KW-1185">Reference proteome</keyword>
<dbReference type="InterPro" id="IPR005764">
    <property type="entry name" value="Ade_phspho_trans"/>
</dbReference>
<evidence type="ECO:0000313" key="13">
    <source>
        <dbReference type="EMBL" id="GEK82892.1"/>
    </source>
</evidence>
<sequence>MNRDMRALSHGPPTSGPTVHTIVTCGTGRGRHATTVDPMTVTDASSFVDSKIAVVPDFPKPGILFRDVTPLFSDADAFATVTTALSEPFDGGFVAVAGIEARGFALAGGIAIEQGVGVLTVRKAGKLPGEVLSESYALEYGEATLELRPNQIPAGSSVLIVDDVLATGGTVEATITLLERAGYVVAGVAVLLELDGLGGRARLEGRVPVHALSSAPA</sequence>
<evidence type="ECO:0000256" key="3">
    <source>
        <dbReference type="ARBA" id="ARBA00004496"/>
    </source>
</evidence>
<reference evidence="13 14" key="1">
    <citation type="submission" date="2019-07" db="EMBL/GenBank/DDBJ databases">
        <title>Whole genome shotgun sequence of Frigoribacterium faeni NBRC 103066.</title>
        <authorList>
            <person name="Hosoyama A."/>
            <person name="Uohara A."/>
            <person name="Ohji S."/>
            <person name="Ichikawa N."/>
        </authorList>
    </citation>
    <scope>NUCLEOTIDE SEQUENCE [LARGE SCALE GENOMIC DNA]</scope>
    <source>
        <strain evidence="13 14">NBRC 103066</strain>
    </source>
</reference>
<evidence type="ECO:0000256" key="1">
    <source>
        <dbReference type="ARBA" id="ARBA00000868"/>
    </source>
</evidence>
<keyword evidence="9 11" id="KW-0808">Transferase</keyword>
<evidence type="ECO:0000256" key="2">
    <source>
        <dbReference type="ARBA" id="ARBA00003968"/>
    </source>
</evidence>
<comment type="catalytic activity">
    <reaction evidence="1 11">
        <text>AMP + diphosphate = 5-phospho-alpha-D-ribose 1-diphosphate + adenine</text>
        <dbReference type="Rhea" id="RHEA:16609"/>
        <dbReference type="ChEBI" id="CHEBI:16708"/>
        <dbReference type="ChEBI" id="CHEBI:33019"/>
        <dbReference type="ChEBI" id="CHEBI:58017"/>
        <dbReference type="ChEBI" id="CHEBI:456215"/>
        <dbReference type="EC" id="2.4.2.7"/>
    </reaction>
</comment>
<evidence type="ECO:0000256" key="4">
    <source>
        <dbReference type="ARBA" id="ARBA00004659"/>
    </source>
</evidence>
<evidence type="ECO:0000256" key="5">
    <source>
        <dbReference type="ARBA" id="ARBA00008391"/>
    </source>
</evidence>
<proteinExistence type="inferred from homology"/>
<dbReference type="InterPro" id="IPR050054">
    <property type="entry name" value="UPRTase/APRTase"/>
</dbReference>
<dbReference type="NCBIfam" id="NF002636">
    <property type="entry name" value="PRK02304.1-5"/>
    <property type="match status" value="1"/>
</dbReference>
<evidence type="ECO:0000256" key="7">
    <source>
        <dbReference type="ARBA" id="ARBA00022490"/>
    </source>
</evidence>
<dbReference type="CDD" id="cd06223">
    <property type="entry name" value="PRTases_typeI"/>
    <property type="match status" value="1"/>
</dbReference>
<dbReference type="SUPFAM" id="SSF53271">
    <property type="entry name" value="PRTase-like"/>
    <property type="match status" value="1"/>
</dbReference>
<dbReference type="InterPro" id="IPR000836">
    <property type="entry name" value="PRTase_dom"/>
</dbReference>
<dbReference type="Proteomes" id="UP000321154">
    <property type="component" value="Unassembled WGS sequence"/>
</dbReference>
<feature type="domain" description="Phosphoribosyltransferase" evidence="12">
    <location>
        <begin position="89"/>
        <end position="192"/>
    </location>
</feature>
<evidence type="ECO:0000256" key="11">
    <source>
        <dbReference type="HAMAP-Rule" id="MF_00004"/>
    </source>
</evidence>
<keyword evidence="10 11" id="KW-0660">Purine salvage</keyword>
<comment type="subunit">
    <text evidence="11">Homodimer.</text>
</comment>
<dbReference type="EC" id="2.4.2.7" evidence="6 11"/>
<evidence type="ECO:0000256" key="8">
    <source>
        <dbReference type="ARBA" id="ARBA00022676"/>
    </source>
</evidence>
<dbReference type="Gene3D" id="3.40.50.2020">
    <property type="match status" value="1"/>
</dbReference>
<keyword evidence="8 11" id="KW-0328">Glycosyltransferase</keyword>
<dbReference type="HAMAP" id="MF_00004">
    <property type="entry name" value="Aden_phosphoribosyltr"/>
    <property type="match status" value="1"/>
</dbReference>
<evidence type="ECO:0000259" key="12">
    <source>
        <dbReference type="Pfam" id="PF00156"/>
    </source>
</evidence>
<dbReference type="EMBL" id="BJUV01000009">
    <property type="protein sequence ID" value="GEK82892.1"/>
    <property type="molecule type" value="Genomic_DNA"/>
</dbReference>
<evidence type="ECO:0000256" key="10">
    <source>
        <dbReference type="ARBA" id="ARBA00022726"/>
    </source>
</evidence>
<dbReference type="GO" id="GO:0016757">
    <property type="term" value="F:glycosyltransferase activity"/>
    <property type="evidence" value="ECO:0007669"/>
    <property type="project" value="UniProtKB-KW"/>
</dbReference>
<protein>
    <recommendedName>
        <fullName evidence="6 11">Adenine phosphoribosyltransferase</fullName>
        <shortName evidence="11">APRT</shortName>
        <ecNumber evidence="6 11">2.4.2.7</ecNumber>
    </recommendedName>
</protein>
<accession>A0ABQ0UN40</accession>
<evidence type="ECO:0000313" key="14">
    <source>
        <dbReference type="Proteomes" id="UP000321154"/>
    </source>
</evidence>
<evidence type="ECO:0000256" key="9">
    <source>
        <dbReference type="ARBA" id="ARBA00022679"/>
    </source>
</evidence>
<dbReference type="Pfam" id="PF00156">
    <property type="entry name" value="Pribosyltran"/>
    <property type="match status" value="1"/>
</dbReference>
<organism evidence="13 14">
    <name type="scientific">Frigoribacterium faeni</name>
    <dbReference type="NCBI Taxonomy" id="145483"/>
    <lineage>
        <taxon>Bacteria</taxon>
        <taxon>Bacillati</taxon>
        <taxon>Actinomycetota</taxon>
        <taxon>Actinomycetes</taxon>
        <taxon>Micrococcales</taxon>
        <taxon>Microbacteriaceae</taxon>
        <taxon>Frigoribacterium</taxon>
    </lineage>
</organism>
<comment type="pathway">
    <text evidence="4 11">Purine metabolism; AMP biosynthesis via salvage pathway; AMP from adenine: step 1/1.</text>
</comment>
<name>A0ABQ0UN40_9MICO</name>
<comment type="subcellular location">
    <subcellularLocation>
        <location evidence="3 11">Cytoplasm</location>
    </subcellularLocation>
</comment>
<dbReference type="PANTHER" id="PTHR32315:SF3">
    <property type="entry name" value="ADENINE PHOSPHORIBOSYLTRANSFERASE"/>
    <property type="match status" value="1"/>
</dbReference>
<gene>
    <name evidence="11 13" type="primary">apt</name>
    <name evidence="13" type="ORF">FFA01_12010</name>
</gene>
<comment type="function">
    <text evidence="2 11">Catalyzes a salvage reaction resulting in the formation of AMP, that is energically less costly than de novo synthesis.</text>
</comment>
<keyword evidence="7 11" id="KW-0963">Cytoplasm</keyword>